<proteinExistence type="inferred from homology"/>
<feature type="domain" description="Sulfatase N-terminal" evidence="8">
    <location>
        <begin position="19"/>
        <end position="253"/>
    </location>
</feature>
<dbReference type="GO" id="GO:0004065">
    <property type="term" value="F:arylsulfatase activity"/>
    <property type="evidence" value="ECO:0007669"/>
    <property type="project" value="TreeGrafter"/>
</dbReference>
<name>A0A1E8FBG8_9ALTE</name>
<dbReference type="InterPro" id="IPR050738">
    <property type="entry name" value="Sulfatase"/>
</dbReference>
<keyword evidence="3" id="KW-0479">Metal-binding</keyword>
<dbReference type="Gene3D" id="3.40.720.10">
    <property type="entry name" value="Alkaline Phosphatase, subunit A"/>
    <property type="match status" value="1"/>
</dbReference>
<dbReference type="AlphaFoldDB" id="A0A1E8FBG8"/>
<feature type="transmembrane region" description="Helical" evidence="7">
    <location>
        <begin position="590"/>
        <end position="609"/>
    </location>
</feature>
<dbReference type="GO" id="GO:0046872">
    <property type="term" value="F:metal ion binding"/>
    <property type="evidence" value="ECO:0007669"/>
    <property type="project" value="UniProtKB-KW"/>
</dbReference>
<evidence type="ECO:0000256" key="1">
    <source>
        <dbReference type="ARBA" id="ARBA00001913"/>
    </source>
</evidence>
<comment type="similarity">
    <text evidence="2">Belongs to the sulfatase family.</text>
</comment>
<dbReference type="InterPro" id="IPR000917">
    <property type="entry name" value="Sulfatase_N"/>
</dbReference>
<dbReference type="Gene3D" id="3.30.1120.10">
    <property type="match status" value="1"/>
</dbReference>
<dbReference type="InterPro" id="IPR017850">
    <property type="entry name" value="Alkaline_phosphatase_core_sf"/>
</dbReference>
<keyword evidence="10" id="KW-1185">Reference proteome</keyword>
<dbReference type="PANTHER" id="PTHR42693">
    <property type="entry name" value="ARYLSULFATASE FAMILY MEMBER"/>
    <property type="match status" value="1"/>
</dbReference>
<evidence type="ECO:0000259" key="8">
    <source>
        <dbReference type="Pfam" id="PF00884"/>
    </source>
</evidence>
<dbReference type="EMBL" id="MJIC01000016">
    <property type="protein sequence ID" value="OFI32843.1"/>
    <property type="molecule type" value="Genomic_DNA"/>
</dbReference>
<organism evidence="9 10">
    <name type="scientific">Alteromonas lipolytica</name>
    <dbReference type="NCBI Taxonomy" id="1856405"/>
    <lineage>
        <taxon>Bacteria</taxon>
        <taxon>Pseudomonadati</taxon>
        <taxon>Pseudomonadota</taxon>
        <taxon>Gammaproteobacteria</taxon>
        <taxon>Alteromonadales</taxon>
        <taxon>Alteromonadaceae</taxon>
        <taxon>Alteromonas/Salinimonas group</taxon>
        <taxon>Alteromonas</taxon>
    </lineage>
</organism>
<evidence type="ECO:0000256" key="6">
    <source>
        <dbReference type="ARBA" id="ARBA00022837"/>
    </source>
</evidence>
<comment type="cofactor">
    <cofactor evidence="1">
        <name>Ca(2+)</name>
        <dbReference type="ChEBI" id="CHEBI:29108"/>
    </cofactor>
</comment>
<keyword evidence="5" id="KW-0378">Hydrolase</keyword>
<keyword evidence="4" id="KW-0732">Signal</keyword>
<evidence type="ECO:0000313" key="10">
    <source>
        <dbReference type="Proteomes" id="UP000176037"/>
    </source>
</evidence>
<dbReference type="SUPFAM" id="SSF53649">
    <property type="entry name" value="Alkaline phosphatase-like"/>
    <property type="match status" value="1"/>
</dbReference>
<keyword evidence="7" id="KW-1133">Transmembrane helix</keyword>
<keyword evidence="6" id="KW-0106">Calcium</keyword>
<accession>A0A1E8FBG8</accession>
<dbReference type="STRING" id="1856405.BFC17_06610"/>
<keyword evidence="7" id="KW-0472">Membrane</keyword>
<gene>
    <name evidence="9" type="ORF">BFC17_06610</name>
</gene>
<reference evidence="9 10" key="1">
    <citation type="submission" date="2016-09" db="EMBL/GenBank/DDBJ databases">
        <title>Alteromonas lipolytica, a new species isolated from sea water.</title>
        <authorList>
            <person name="Wu Y.-H."/>
            <person name="Cheng H."/>
            <person name="Xu X.-W."/>
        </authorList>
    </citation>
    <scope>NUCLEOTIDE SEQUENCE [LARGE SCALE GENOMIC DNA]</scope>
    <source>
        <strain evidence="9 10">JW12</strain>
    </source>
</reference>
<evidence type="ECO:0000256" key="4">
    <source>
        <dbReference type="ARBA" id="ARBA00022729"/>
    </source>
</evidence>
<dbReference type="Pfam" id="PF00884">
    <property type="entry name" value="Sulfatase"/>
    <property type="match status" value="1"/>
</dbReference>
<keyword evidence="7" id="KW-0812">Transmembrane</keyword>
<evidence type="ECO:0000313" key="9">
    <source>
        <dbReference type="EMBL" id="OFI32843.1"/>
    </source>
</evidence>
<evidence type="ECO:0000256" key="2">
    <source>
        <dbReference type="ARBA" id="ARBA00008779"/>
    </source>
</evidence>
<dbReference type="Proteomes" id="UP000176037">
    <property type="component" value="Unassembled WGS sequence"/>
</dbReference>
<evidence type="ECO:0000256" key="5">
    <source>
        <dbReference type="ARBA" id="ARBA00022801"/>
    </source>
</evidence>
<evidence type="ECO:0000256" key="3">
    <source>
        <dbReference type="ARBA" id="ARBA00022723"/>
    </source>
</evidence>
<evidence type="ECO:0000256" key="7">
    <source>
        <dbReference type="SAM" id="Phobius"/>
    </source>
</evidence>
<sequence length="614" mass="67298">MPDSAATNRKTLVPRTVTRLDTQIPTLPRLLKQQGYHTAHFGKWHLGPAPYSPLEHGFDVDIPHYSGPGPAGGYLAPWSYAPNLQPQQPGEHIDIRLAQEASEWIAEVKDDGPFFLNFWAFSVHSPFDADPATVDYFTQKRTAFHSQRSSVYAAMVKQFDDSVGILLDSLEEQDLLKNTIIIFTSDNGGNMYNVLGTIRATSNFPLRGGKATEFEGGIRVPTVIYWPGITKQAFLSRRPIQSADYYPTILSGLDIPWPSSHIVDGTDIRPLLADEEFGPRPIITFFPSEPPVPDWLPPSATITLNQWKLIRTFYYGVDGGHMYQLFDIDNDIAERHNLAELYPDVVADLDYQLEQHLLNTAAVTPVENPRYVPGSFNDNNIGKQSANWTIPLADPNNLPPVITVTSDSEIVSAGETVSVSYSLSDENSSTSASYRQFMGPEVTLTETGEKEFSFTAPTVYTKQSIGIAFVARDEVQTTSQVWQVTVMPQAIAPVVNLSAQRTTVTKGGSVNFTVEASDENQEHLIFTIESDAVGIDLPEITASGDYSIQVPNNFSGSTLAITVTAIDGEFTTQNSINISVADAPAPASSGGGGTTSVWVLIMVTGLVLYRRRVS</sequence>
<dbReference type="PANTHER" id="PTHR42693:SF42">
    <property type="entry name" value="ARYLSULFATASE G"/>
    <property type="match status" value="1"/>
</dbReference>
<comment type="caution">
    <text evidence="9">The sequence shown here is derived from an EMBL/GenBank/DDBJ whole genome shotgun (WGS) entry which is preliminary data.</text>
</comment>
<protein>
    <submittedName>
        <fullName evidence="9">Sulfatase</fullName>
    </submittedName>
</protein>